<dbReference type="Pfam" id="PF16537">
    <property type="entry name" value="T2SSB"/>
    <property type="match status" value="1"/>
</dbReference>
<keyword evidence="2" id="KW-0812">Transmembrane</keyword>
<dbReference type="OrthoDB" id="5396735at2"/>
<accession>C6E391</accession>
<keyword evidence="2" id="KW-0472">Membrane</keyword>
<gene>
    <name evidence="4" type="ordered locus">GM21_3055</name>
</gene>
<sequence length="235" mass="24410">MSLILDALRKMEQERRSRRGAANDLRPEVLRYRQATQGKEPARYPVLLVGAALLCLGIGTGVLLKGNRNEAPREEPVAAAVAPAPQPVAAPLPAAPLPAAPAVAPAAPIALHSPQPAAAVTALPPSVQEEAAAVPARSKPSRASSYRSAPADGEGEGGSPRETATVQSGAPDISISGIAYQDERRMRRAVLNGVLVGEGAEIAGARVVEIKETKVRLSRGGQTFELTFSSGLQSR</sequence>
<dbReference type="InterPro" id="IPR032389">
    <property type="entry name" value="GspB_C"/>
</dbReference>
<dbReference type="GO" id="GO:0015627">
    <property type="term" value="C:type II protein secretion system complex"/>
    <property type="evidence" value="ECO:0007669"/>
    <property type="project" value="InterPro"/>
</dbReference>
<feature type="domain" description="Type II secretion system protein GspB C-terminal" evidence="3">
    <location>
        <begin position="171"/>
        <end position="226"/>
    </location>
</feature>
<feature type="compositionally biased region" description="Low complexity" evidence="1">
    <location>
        <begin position="131"/>
        <end position="151"/>
    </location>
</feature>
<dbReference type="HOGENOM" id="CLU_1265439_0_0_7"/>
<evidence type="ECO:0000313" key="4">
    <source>
        <dbReference type="EMBL" id="ACT19083.1"/>
    </source>
</evidence>
<evidence type="ECO:0000256" key="2">
    <source>
        <dbReference type="SAM" id="Phobius"/>
    </source>
</evidence>
<name>C6E391_GEOSM</name>
<feature type="transmembrane region" description="Helical" evidence="2">
    <location>
        <begin position="44"/>
        <end position="64"/>
    </location>
</feature>
<dbReference type="AlphaFoldDB" id="C6E391"/>
<dbReference type="STRING" id="443144.GM21_3055"/>
<dbReference type="KEGG" id="gem:GM21_3055"/>
<organism evidence="4">
    <name type="scientific">Geobacter sp. (strain M21)</name>
    <dbReference type="NCBI Taxonomy" id="443144"/>
    <lineage>
        <taxon>Bacteria</taxon>
        <taxon>Pseudomonadati</taxon>
        <taxon>Thermodesulfobacteriota</taxon>
        <taxon>Desulfuromonadia</taxon>
        <taxon>Geobacterales</taxon>
        <taxon>Geobacteraceae</taxon>
        <taxon>Geobacter</taxon>
    </lineage>
</organism>
<proteinExistence type="predicted"/>
<reference evidence="4" key="1">
    <citation type="submission" date="2009-07" db="EMBL/GenBank/DDBJ databases">
        <title>Complete sequence of Geobacter sp. M21.</title>
        <authorList>
            <consortium name="US DOE Joint Genome Institute"/>
            <person name="Lucas S."/>
            <person name="Copeland A."/>
            <person name="Lapidus A."/>
            <person name="Glavina del Rio T."/>
            <person name="Dalin E."/>
            <person name="Tice H."/>
            <person name="Bruce D."/>
            <person name="Goodwin L."/>
            <person name="Pitluck S."/>
            <person name="Saunders E."/>
            <person name="Brettin T."/>
            <person name="Detter J.C."/>
            <person name="Han C."/>
            <person name="Larimer F."/>
            <person name="Land M."/>
            <person name="Hauser L."/>
            <person name="Kyrpides N."/>
            <person name="Ovchinnikova G."/>
            <person name="Lovley D."/>
        </authorList>
    </citation>
    <scope>NUCLEOTIDE SEQUENCE [LARGE SCALE GENOMIC DNA]</scope>
    <source>
        <strain evidence="4">M21</strain>
    </source>
</reference>
<dbReference type="eggNOG" id="ENOG5033B0D">
    <property type="taxonomic scope" value="Bacteria"/>
</dbReference>
<feature type="region of interest" description="Disordered" evidence="1">
    <location>
        <begin position="130"/>
        <end position="170"/>
    </location>
</feature>
<protein>
    <recommendedName>
        <fullName evidence="3">Type II secretion system protein GspB C-terminal domain-containing protein</fullName>
    </recommendedName>
</protein>
<evidence type="ECO:0000259" key="3">
    <source>
        <dbReference type="Pfam" id="PF16537"/>
    </source>
</evidence>
<evidence type="ECO:0000256" key="1">
    <source>
        <dbReference type="SAM" id="MobiDB-lite"/>
    </source>
</evidence>
<dbReference type="EMBL" id="CP001661">
    <property type="protein sequence ID" value="ACT19083.1"/>
    <property type="molecule type" value="Genomic_DNA"/>
</dbReference>
<keyword evidence="2" id="KW-1133">Transmembrane helix</keyword>